<reference evidence="4" key="1">
    <citation type="submission" date="2018-06" db="EMBL/GenBank/DDBJ databases">
        <authorList>
            <consortium name="Pathogen Informatics"/>
            <person name="Doyle S."/>
        </authorList>
    </citation>
    <scope>NUCLEOTIDE SEQUENCE [LARGE SCALE GENOMIC DNA]</scope>
    <source>
        <strain evidence="4">NCTC13765</strain>
    </source>
</reference>
<evidence type="ECO:0000313" key="5">
    <source>
        <dbReference type="Proteomes" id="UP000254634"/>
    </source>
</evidence>
<dbReference type="Proteomes" id="UP000254634">
    <property type="component" value="Unassembled WGS sequence"/>
</dbReference>
<keyword evidence="2 4" id="KW-0808">Transferase</keyword>
<organism evidence="4 5">
    <name type="scientific">Streptococcus massiliensis</name>
    <dbReference type="NCBI Taxonomy" id="313439"/>
    <lineage>
        <taxon>Bacteria</taxon>
        <taxon>Bacillati</taxon>
        <taxon>Bacillota</taxon>
        <taxon>Bacilli</taxon>
        <taxon>Lactobacillales</taxon>
        <taxon>Streptococcaceae</taxon>
        <taxon>Streptococcus</taxon>
    </lineage>
</organism>
<dbReference type="SUPFAM" id="SSF53448">
    <property type="entry name" value="Nucleotide-diphospho-sugar transferases"/>
    <property type="match status" value="1"/>
</dbReference>
<feature type="domain" description="Glycosyltransferase 2-like" evidence="3">
    <location>
        <begin position="8"/>
        <end position="134"/>
    </location>
</feature>
<dbReference type="OrthoDB" id="5986178at2"/>
<evidence type="ECO:0000259" key="3">
    <source>
        <dbReference type="Pfam" id="PF00535"/>
    </source>
</evidence>
<dbReference type="PANTHER" id="PTHR22916">
    <property type="entry name" value="GLYCOSYLTRANSFERASE"/>
    <property type="match status" value="1"/>
</dbReference>
<dbReference type="InterPro" id="IPR001173">
    <property type="entry name" value="Glyco_trans_2-like"/>
</dbReference>
<dbReference type="RefSeq" id="WP_018372025.1">
    <property type="nucleotide sequence ID" value="NZ_UHFR01000005.1"/>
</dbReference>
<dbReference type="GO" id="GO:0016757">
    <property type="term" value="F:glycosyltransferase activity"/>
    <property type="evidence" value="ECO:0007669"/>
    <property type="project" value="UniProtKB-KW"/>
</dbReference>
<evidence type="ECO:0000313" key="4">
    <source>
        <dbReference type="EMBL" id="SUN75742.1"/>
    </source>
</evidence>
<proteinExistence type="predicted"/>
<gene>
    <name evidence="4" type="ORF">NCTC13765_00178</name>
</gene>
<keyword evidence="1" id="KW-0328">Glycosyltransferase</keyword>
<protein>
    <submittedName>
        <fullName evidence="4">Glycosyltransferase teichoic acid biosynthesis protein</fullName>
    </submittedName>
</protein>
<dbReference type="PANTHER" id="PTHR22916:SF51">
    <property type="entry name" value="GLYCOSYLTRANSFERASE EPSH-RELATED"/>
    <property type="match status" value="1"/>
</dbReference>
<dbReference type="AlphaFoldDB" id="A0A380KV17"/>
<accession>A0A380KV17</accession>
<evidence type="ECO:0000256" key="1">
    <source>
        <dbReference type="ARBA" id="ARBA00022676"/>
    </source>
</evidence>
<dbReference type="Pfam" id="PF00535">
    <property type="entry name" value="Glycos_transf_2"/>
    <property type="match status" value="1"/>
</dbReference>
<dbReference type="STRING" id="1123307.GCA_000380065_01320"/>
<keyword evidence="5" id="KW-1185">Reference proteome</keyword>
<name>A0A380KV17_9STRE</name>
<evidence type="ECO:0000256" key="2">
    <source>
        <dbReference type="ARBA" id="ARBA00022679"/>
    </source>
</evidence>
<sequence>MNKLEHTFVLCAYGDSPYLEECIQSLLAQTRKSQIILYTSTPSKHIETICRKYEIPIYVKKGGSIGKDWNNALSCVETKYATIAHQDDYYEQDYARFILEQAEQKEDSIILYSDYFEEKDNRKVEHTTNLKIKSFMLKTMNLFPSSSFWKKRILAFGNAICCPAVTYNLEKLGNFKFDENLRGNLDWIAWYHLAQKSGRFVYVDKKLMCHRIHSDSETSKTIEDNTRTAEDLETLKLFWPNWIAKFIMKFYVKSQNSNG</sequence>
<dbReference type="Gene3D" id="3.90.550.10">
    <property type="entry name" value="Spore Coat Polysaccharide Biosynthesis Protein SpsA, Chain A"/>
    <property type="match status" value="1"/>
</dbReference>
<dbReference type="EMBL" id="UHFR01000005">
    <property type="protein sequence ID" value="SUN75742.1"/>
    <property type="molecule type" value="Genomic_DNA"/>
</dbReference>
<dbReference type="InterPro" id="IPR029044">
    <property type="entry name" value="Nucleotide-diphossugar_trans"/>
</dbReference>